<sequence length="204" mass="23020">MQRPPIASELQLVLCHTCKKASSSDAVICSRCGATLHRRKPNSLVRTWSLLLTGLLFYLPANLLPVMRTDIVGNGRESTIMSGVLELWKGGAWDIAALIFIASVVVPCMKFLIMFLLLMSTQRRSQWRTLERARLYRVVERIGYWSMLDVLVVAVLAALVQFELLSNIEPRIGIVFFGLVVVFTMLASMSFDPRLMWDAEVEDV</sequence>
<evidence type="ECO:0000256" key="7">
    <source>
        <dbReference type="SAM" id="Phobius"/>
    </source>
</evidence>
<keyword evidence="3" id="KW-0997">Cell inner membrane</keyword>
<keyword evidence="6 7" id="KW-0472">Membrane</keyword>
<accession>A0A2T0HPW6</accession>
<comment type="caution">
    <text evidence="8">The sequence shown here is derived from an EMBL/GenBank/DDBJ whole genome shotgun (WGS) entry which is preliminary data.</text>
</comment>
<feature type="transmembrane region" description="Helical" evidence="7">
    <location>
        <begin position="172"/>
        <end position="191"/>
    </location>
</feature>
<dbReference type="PANTHER" id="PTHR30462">
    <property type="entry name" value="INTERMEMBRANE TRANSPORT PROTEIN PQIB-RELATED"/>
    <property type="match status" value="1"/>
</dbReference>
<evidence type="ECO:0000256" key="4">
    <source>
        <dbReference type="ARBA" id="ARBA00022692"/>
    </source>
</evidence>
<feature type="transmembrane region" description="Helical" evidence="7">
    <location>
        <begin position="142"/>
        <end position="160"/>
    </location>
</feature>
<evidence type="ECO:0000256" key="1">
    <source>
        <dbReference type="ARBA" id="ARBA00004533"/>
    </source>
</evidence>
<evidence type="ECO:0000256" key="6">
    <source>
        <dbReference type="ARBA" id="ARBA00023136"/>
    </source>
</evidence>
<keyword evidence="4 7" id="KW-0812">Transmembrane</keyword>
<dbReference type="PANTHER" id="PTHR30462:SF3">
    <property type="entry name" value="INTERMEMBRANE TRANSPORT PROTEIN PQIA"/>
    <property type="match status" value="1"/>
</dbReference>
<evidence type="ECO:0000256" key="5">
    <source>
        <dbReference type="ARBA" id="ARBA00022989"/>
    </source>
</evidence>
<evidence type="ECO:0000256" key="2">
    <source>
        <dbReference type="ARBA" id="ARBA00022475"/>
    </source>
</evidence>
<keyword evidence="5 7" id="KW-1133">Transmembrane helix</keyword>
<proteinExistence type="predicted"/>
<organism evidence="8 9">
    <name type="scientific">Pseudomonas fluorescens</name>
    <dbReference type="NCBI Taxonomy" id="294"/>
    <lineage>
        <taxon>Bacteria</taxon>
        <taxon>Pseudomonadati</taxon>
        <taxon>Pseudomonadota</taxon>
        <taxon>Gammaproteobacteria</taxon>
        <taxon>Pseudomonadales</taxon>
        <taxon>Pseudomonadaceae</taxon>
        <taxon>Pseudomonas</taxon>
    </lineage>
</organism>
<gene>
    <name evidence="8" type="ORF">C7A10_27680</name>
</gene>
<feature type="transmembrane region" description="Helical" evidence="7">
    <location>
        <begin position="95"/>
        <end position="121"/>
    </location>
</feature>
<dbReference type="GO" id="GO:0005886">
    <property type="term" value="C:plasma membrane"/>
    <property type="evidence" value="ECO:0007669"/>
    <property type="project" value="UniProtKB-SubCell"/>
</dbReference>
<dbReference type="InterPro" id="IPR007498">
    <property type="entry name" value="PqiA-like"/>
</dbReference>
<dbReference type="EMBL" id="PVUH01000026">
    <property type="protein sequence ID" value="PRW85148.1"/>
    <property type="molecule type" value="Genomic_DNA"/>
</dbReference>
<dbReference type="AlphaFoldDB" id="A0A2T0HPW6"/>
<name>A0A2T0HPW6_PSEFL</name>
<dbReference type="Proteomes" id="UP000239731">
    <property type="component" value="Unassembled WGS sequence"/>
</dbReference>
<comment type="subcellular location">
    <subcellularLocation>
        <location evidence="1">Cell inner membrane</location>
    </subcellularLocation>
</comment>
<evidence type="ECO:0000313" key="9">
    <source>
        <dbReference type="Proteomes" id="UP000239731"/>
    </source>
</evidence>
<dbReference type="InterPro" id="IPR051800">
    <property type="entry name" value="PqiA-PqiB_transport"/>
</dbReference>
<evidence type="ECO:0000313" key="8">
    <source>
        <dbReference type="EMBL" id="PRW85148.1"/>
    </source>
</evidence>
<feature type="transmembrane region" description="Helical" evidence="7">
    <location>
        <begin position="48"/>
        <end position="67"/>
    </location>
</feature>
<dbReference type="Pfam" id="PF04403">
    <property type="entry name" value="PqiA"/>
    <property type="match status" value="1"/>
</dbReference>
<protein>
    <submittedName>
        <fullName evidence="8">Paraquat-inducible membrane protein A</fullName>
    </submittedName>
</protein>
<evidence type="ECO:0000256" key="3">
    <source>
        <dbReference type="ARBA" id="ARBA00022519"/>
    </source>
</evidence>
<keyword evidence="2" id="KW-1003">Cell membrane</keyword>
<reference evidence="8 9" key="1">
    <citation type="submission" date="2018-03" db="EMBL/GenBank/DDBJ databases">
        <title>Blue discolouration in mozzarella cheese caused by Pseudomonas fluorescens.</title>
        <authorList>
            <person name="Chiesa F."/>
            <person name="Dalmasso A."/>
            <person name="Lomonaco S."/>
        </authorList>
    </citation>
    <scope>NUCLEOTIDE SEQUENCE [LARGE SCALE GENOMIC DNA]</scope>
    <source>
        <strain evidence="8 9">11293</strain>
    </source>
</reference>